<keyword evidence="7 8" id="KW-0807">Transducer</keyword>
<dbReference type="GO" id="GO:0005886">
    <property type="term" value="C:plasma membrane"/>
    <property type="evidence" value="ECO:0007669"/>
    <property type="project" value="TreeGrafter"/>
</dbReference>
<keyword evidence="5 9" id="KW-0472">Membrane</keyword>
<evidence type="ECO:0000256" key="1">
    <source>
        <dbReference type="ARBA" id="ARBA00004141"/>
    </source>
</evidence>
<protein>
    <recommendedName>
        <fullName evidence="10">G-protein coupled receptors family 1 profile domain-containing protein</fullName>
    </recommendedName>
</protein>
<comment type="similarity">
    <text evidence="8">Belongs to the G-protein coupled receptor 1 family.</text>
</comment>
<keyword evidence="3 9" id="KW-1133">Transmembrane helix</keyword>
<feature type="transmembrane region" description="Helical" evidence="9">
    <location>
        <begin position="67"/>
        <end position="90"/>
    </location>
</feature>
<name>A0AAE1DF50_9GAST</name>
<organism evidence="11 12">
    <name type="scientific">Elysia crispata</name>
    <name type="common">lettuce slug</name>
    <dbReference type="NCBI Taxonomy" id="231223"/>
    <lineage>
        <taxon>Eukaryota</taxon>
        <taxon>Metazoa</taxon>
        <taxon>Spiralia</taxon>
        <taxon>Lophotrochozoa</taxon>
        <taxon>Mollusca</taxon>
        <taxon>Gastropoda</taxon>
        <taxon>Heterobranchia</taxon>
        <taxon>Euthyneura</taxon>
        <taxon>Panpulmonata</taxon>
        <taxon>Sacoglossa</taxon>
        <taxon>Placobranchoidea</taxon>
        <taxon>Plakobranchidae</taxon>
        <taxon>Elysia</taxon>
    </lineage>
</organism>
<dbReference type="Proteomes" id="UP001283361">
    <property type="component" value="Unassembled WGS sequence"/>
</dbReference>
<keyword evidence="12" id="KW-1185">Reference proteome</keyword>
<evidence type="ECO:0000256" key="4">
    <source>
        <dbReference type="ARBA" id="ARBA00023040"/>
    </source>
</evidence>
<dbReference type="PANTHER" id="PTHR24243:SF224">
    <property type="entry name" value="G-PROTEIN COUPLED RECEPTOR 19-RELATED"/>
    <property type="match status" value="1"/>
</dbReference>
<feature type="transmembrane region" description="Helical" evidence="9">
    <location>
        <begin position="102"/>
        <end position="120"/>
    </location>
</feature>
<evidence type="ECO:0000256" key="6">
    <source>
        <dbReference type="ARBA" id="ARBA00023170"/>
    </source>
</evidence>
<evidence type="ECO:0000256" key="9">
    <source>
        <dbReference type="SAM" id="Phobius"/>
    </source>
</evidence>
<feature type="transmembrane region" description="Helical" evidence="9">
    <location>
        <begin position="232"/>
        <end position="253"/>
    </location>
</feature>
<dbReference type="PANTHER" id="PTHR24243">
    <property type="entry name" value="G-PROTEIN COUPLED RECEPTOR"/>
    <property type="match status" value="1"/>
</dbReference>
<dbReference type="InterPro" id="IPR017452">
    <property type="entry name" value="GPCR_Rhodpsn_7TM"/>
</dbReference>
<dbReference type="AlphaFoldDB" id="A0AAE1DF50"/>
<evidence type="ECO:0000256" key="7">
    <source>
        <dbReference type="ARBA" id="ARBA00023224"/>
    </source>
</evidence>
<evidence type="ECO:0000313" key="11">
    <source>
        <dbReference type="EMBL" id="KAK3767595.1"/>
    </source>
</evidence>
<evidence type="ECO:0000313" key="12">
    <source>
        <dbReference type="Proteomes" id="UP001283361"/>
    </source>
</evidence>
<feature type="transmembrane region" description="Helical" evidence="9">
    <location>
        <begin position="182"/>
        <end position="203"/>
    </location>
</feature>
<accession>A0AAE1DF50</accession>
<reference evidence="11" key="1">
    <citation type="journal article" date="2023" name="G3 (Bethesda)">
        <title>A reference genome for the long-term kleptoplast-retaining sea slug Elysia crispata morphotype clarki.</title>
        <authorList>
            <person name="Eastman K.E."/>
            <person name="Pendleton A.L."/>
            <person name="Shaikh M.A."/>
            <person name="Suttiyut T."/>
            <person name="Ogas R."/>
            <person name="Tomko P."/>
            <person name="Gavelis G."/>
            <person name="Widhalm J.R."/>
            <person name="Wisecaver J.H."/>
        </authorList>
    </citation>
    <scope>NUCLEOTIDE SEQUENCE</scope>
    <source>
        <strain evidence="11">ECLA1</strain>
    </source>
</reference>
<feature type="transmembrane region" description="Helical" evidence="9">
    <location>
        <begin position="447"/>
        <end position="469"/>
    </location>
</feature>
<gene>
    <name evidence="11" type="ORF">RRG08_003856</name>
</gene>
<keyword evidence="2 8" id="KW-0812">Transmembrane</keyword>
<dbReference type="Pfam" id="PF00001">
    <property type="entry name" value="7tm_1"/>
    <property type="match status" value="1"/>
</dbReference>
<proteinExistence type="inferred from homology"/>
<keyword evidence="4 8" id="KW-0297">G-protein coupled receptor</keyword>
<dbReference type="PROSITE" id="PS50262">
    <property type="entry name" value="G_PROTEIN_RECEP_F1_2"/>
    <property type="match status" value="1"/>
</dbReference>
<keyword evidence="6 8" id="KW-0675">Receptor</keyword>
<evidence type="ECO:0000259" key="10">
    <source>
        <dbReference type="PROSITE" id="PS50262"/>
    </source>
</evidence>
<dbReference type="PROSITE" id="PS00237">
    <property type="entry name" value="G_PROTEIN_RECEP_F1_1"/>
    <property type="match status" value="1"/>
</dbReference>
<dbReference type="Gene3D" id="1.20.1070.10">
    <property type="entry name" value="Rhodopsin 7-helix transmembrane proteins"/>
    <property type="match status" value="2"/>
</dbReference>
<dbReference type="InterPro" id="IPR000276">
    <property type="entry name" value="GPCR_Rhodpsn"/>
</dbReference>
<evidence type="ECO:0000256" key="5">
    <source>
        <dbReference type="ARBA" id="ARBA00023136"/>
    </source>
</evidence>
<dbReference type="EMBL" id="JAWDGP010004135">
    <property type="protein sequence ID" value="KAK3767595.1"/>
    <property type="molecule type" value="Genomic_DNA"/>
</dbReference>
<feature type="transmembrane region" description="Helical" evidence="9">
    <location>
        <begin position="140"/>
        <end position="161"/>
    </location>
</feature>
<evidence type="ECO:0000256" key="3">
    <source>
        <dbReference type="ARBA" id="ARBA00022989"/>
    </source>
</evidence>
<comment type="caution">
    <text evidence="11">The sequence shown here is derived from an EMBL/GenBank/DDBJ whole genome shotgun (WGS) entry which is preliminary data.</text>
</comment>
<comment type="subcellular location">
    <subcellularLocation>
        <location evidence="1">Membrane</location>
        <topology evidence="1">Multi-pass membrane protein</topology>
    </subcellularLocation>
</comment>
<evidence type="ECO:0000256" key="2">
    <source>
        <dbReference type="ARBA" id="ARBA00022692"/>
    </source>
</evidence>
<feature type="domain" description="G-protein coupled receptors family 1 profile" evidence="10">
    <location>
        <begin position="83"/>
        <end position="505"/>
    </location>
</feature>
<dbReference type="GO" id="GO:0004930">
    <property type="term" value="F:G protein-coupled receptor activity"/>
    <property type="evidence" value="ECO:0007669"/>
    <property type="project" value="UniProtKB-KW"/>
</dbReference>
<dbReference type="CDD" id="cd00637">
    <property type="entry name" value="7tm_classA_rhodopsin-like"/>
    <property type="match status" value="1"/>
</dbReference>
<sequence length="562" mass="63150">MAAMNGTLRISTRLASSTMTTLGFAQVNTEIGDRIFNSSSSTMQNLSDEEKQKILEDLNYQRMLAHIPAMVMVSFLMLIGLVGNSLVVYVYKRRFKKTSSNYFILTMAVFDLLACLIGMPTELYDLSNPYTFYSTVSCKLLRGCQAFTVYGSAVVLVEIAFDRFFKICRPLLRVSLWRIKMLCVFSVVMAVLLSILPLIIYGIKITDTPDPRVKGYDCSIAEEYRDSLLKKIFHAILGALVSVILFILMLLYIRIWWEIRRRKTFILGETFRGEDNGDADTGNGREKRNQFGSRYIPSLSEDDSMNSSVSSLKQKQKSMSLTKLHLDHSNGNGNCTRADGGQPPILSACNKIGLKSVRATSCGQNSGSNSNTHYISKVGNNSDKTLQHQRTIVRGGSPSNLHYQHSIPRGNSSAGLLSQTSVDRARPKLASLSSFTPTRIKMTRTTVVLFAVTVVFVLSYLPTITVRMIRSSSQSLENNQDIRQVILKVCSNSFFINNAINPIIYSFLNVNFRRQATKTVRHIFCCCLRSHRALPQEADSVRSTRREFLTRERGLEEAPNCH</sequence>
<dbReference type="PRINTS" id="PR00237">
    <property type="entry name" value="GPCRRHODOPSN"/>
</dbReference>
<dbReference type="SUPFAM" id="SSF81321">
    <property type="entry name" value="Family A G protein-coupled receptor-like"/>
    <property type="match status" value="1"/>
</dbReference>
<evidence type="ECO:0000256" key="8">
    <source>
        <dbReference type="RuleBase" id="RU000688"/>
    </source>
</evidence>